<dbReference type="GO" id="GO:0004175">
    <property type="term" value="F:endopeptidase activity"/>
    <property type="evidence" value="ECO:0007669"/>
    <property type="project" value="UniProtKB-ARBA"/>
</dbReference>
<dbReference type="PANTHER" id="PTHR35797">
    <property type="entry name" value="PROTEASE-RELATED"/>
    <property type="match status" value="1"/>
</dbReference>
<keyword evidence="4" id="KW-1185">Reference proteome</keyword>
<keyword evidence="1" id="KW-0812">Transmembrane</keyword>
<dbReference type="EMBL" id="MCOG01000076">
    <property type="protein sequence ID" value="ORY55766.1"/>
    <property type="molecule type" value="Genomic_DNA"/>
</dbReference>
<keyword evidence="1" id="KW-0472">Membrane</keyword>
<name>A0A1Y2D9H1_9FUNG</name>
<accession>A0A1Y2D9H1</accession>
<dbReference type="PANTHER" id="PTHR35797:SF1">
    <property type="entry name" value="PROTEASE"/>
    <property type="match status" value="1"/>
</dbReference>
<organism evidence="3 4">
    <name type="scientific">Neocallimastix californiae</name>
    <dbReference type="NCBI Taxonomy" id="1754190"/>
    <lineage>
        <taxon>Eukaryota</taxon>
        <taxon>Fungi</taxon>
        <taxon>Fungi incertae sedis</taxon>
        <taxon>Chytridiomycota</taxon>
        <taxon>Chytridiomycota incertae sedis</taxon>
        <taxon>Neocallimastigomycetes</taxon>
        <taxon>Neocallimastigales</taxon>
        <taxon>Neocallimastigaceae</taxon>
        <taxon>Neocallimastix</taxon>
    </lineage>
</organism>
<proteinExistence type="predicted"/>
<evidence type="ECO:0000259" key="2">
    <source>
        <dbReference type="Pfam" id="PF02517"/>
    </source>
</evidence>
<evidence type="ECO:0000313" key="4">
    <source>
        <dbReference type="Proteomes" id="UP000193920"/>
    </source>
</evidence>
<feature type="transmembrane region" description="Helical" evidence="1">
    <location>
        <begin position="6"/>
        <end position="23"/>
    </location>
</feature>
<dbReference type="OrthoDB" id="9981470at2759"/>
<keyword evidence="1" id="KW-1133">Transmembrane helix</keyword>
<feature type="transmembrane region" description="Helical" evidence="1">
    <location>
        <begin position="130"/>
        <end position="152"/>
    </location>
</feature>
<dbReference type="GO" id="GO:0080120">
    <property type="term" value="P:CAAX-box protein maturation"/>
    <property type="evidence" value="ECO:0007669"/>
    <property type="project" value="UniProtKB-ARBA"/>
</dbReference>
<feature type="transmembrane region" description="Helical" evidence="1">
    <location>
        <begin position="30"/>
        <end position="50"/>
    </location>
</feature>
<feature type="domain" description="CAAX prenyl protease 2/Lysostaphin resistance protein A-like" evidence="2">
    <location>
        <begin position="99"/>
        <end position="203"/>
    </location>
</feature>
<dbReference type="Proteomes" id="UP000193920">
    <property type="component" value="Unassembled WGS sequence"/>
</dbReference>
<dbReference type="AlphaFoldDB" id="A0A1Y2D9H1"/>
<dbReference type="Pfam" id="PF02517">
    <property type="entry name" value="Rce1-like"/>
    <property type="match status" value="1"/>
</dbReference>
<protein>
    <recommendedName>
        <fullName evidence="2">CAAX prenyl protease 2/Lysostaphin resistance protein A-like domain-containing protein</fullName>
    </recommendedName>
</protein>
<feature type="transmembrane region" description="Helical" evidence="1">
    <location>
        <begin position="164"/>
        <end position="185"/>
    </location>
</feature>
<comment type="caution">
    <text evidence="3">The sequence shown here is derived from an EMBL/GenBank/DDBJ whole genome shotgun (WGS) entry which is preliminary data.</text>
</comment>
<dbReference type="InterPro" id="IPR003675">
    <property type="entry name" value="Rce1/LyrA-like_dom"/>
</dbReference>
<dbReference type="InterPro" id="IPR042150">
    <property type="entry name" value="MmRce1-like"/>
</dbReference>
<evidence type="ECO:0000256" key="1">
    <source>
        <dbReference type="SAM" id="Phobius"/>
    </source>
</evidence>
<reference evidence="3 4" key="1">
    <citation type="submission" date="2016-08" db="EMBL/GenBank/DDBJ databases">
        <title>A Parts List for Fungal Cellulosomes Revealed by Comparative Genomics.</title>
        <authorList>
            <consortium name="DOE Joint Genome Institute"/>
            <person name="Haitjema C.H."/>
            <person name="Gilmore S.P."/>
            <person name="Henske J.K."/>
            <person name="Solomon K.V."/>
            <person name="De Groot R."/>
            <person name="Kuo A."/>
            <person name="Mondo S.J."/>
            <person name="Salamov A.A."/>
            <person name="Labutti K."/>
            <person name="Zhao Z."/>
            <person name="Chiniquy J."/>
            <person name="Barry K."/>
            <person name="Brewer H.M."/>
            <person name="Purvine S.O."/>
            <person name="Wright A.T."/>
            <person name="Boxma B."/>
            <person name="Van Alen T."/>
            <person name="Hackstein J.H."/>
            <person name="Baker S.E."/>
            <person name="Grigoriev I.V."/>
            <person name="O'Malley M.A."/>
        </authorList>
    </citation>
    <scope>NUCLEOTIDE SEQUENCE [LARGE SCALE GENOMIC DNA]</scope>
    <source>
        <strain evidence="3 4">G1</strain>
    </source>
</reference>
<feature type="transmembrane region" description="Helical" evidence="1">
    <location>
        <begin position="88"/>
        <end position="109"/>
    </location>
</feature>
<evidence type="ECO:0000313" key="3">
    <source>
        <dbReference type="EMBL" id="ORY55766.1"/>
    </source>
</evidence>
<sequence>MEKFLIWTFTFSWIIQAGVGILYKYDLEMIGRFLMIPLMYIPLIGVLVSGNKLAGMGWKPEIKKYMVEIAGPKVLEQLKEKGLTYGKYIIVSIINCLTYAPLFNMFVAVGEEAGWRGYLYPKLKEKYGKIQGWLYGGIIWSIWHWPIIWFIGYEYGKDYVGFPVVGMLLFCIFTTTSGIICDWLYERTHCIWVPSIIHGAINASATVTLAVTHNAKLYYLVIIDIKG</sequence>
<gene>
    <name evidence="3" type="ORF">LY90DRAFT_669556</name>
</gene>